<dbReference type="EMBL" id="CM008046">
    <property type="protein sequence ID" value="PVH66449.1"/>
    <property type="molecule type" value="Genomic_DNA"/>
</dbReference>
<dbReference type="Proteomes" id="UP000243499">
    <property type="component" value="Chromosome 1"/>
</dbReference>
<sequence length="74" mass="8863">MGNLITRWGFYSVYNIDTKLRRVKSITKTPISTEINNNNFKNQLKIWRLCNNILRFQESDSPYLNYIHVTHTTQ</sequence>
<proteinExistence type="predicted"/>
<reference evidence="1" key="1">
    <citation type="submission" date="2018-04" db="EMBL/GenBank/DDBJ databases">
        <title>WGS assembly of Panicum hallii.</title>
        <authorList>
            <person name="Lovell J."/>
            <person name="Jenkins J."/>
            <person name="Lowry D."/>
            <person name="Mamidi S."/>
            <person name="Sreedasyam A."/>
            <person name="Weng X."/>
            <person name="Barry K."/>
            <person name="Bonette J."/>
            <person name="Campitelli B."/>
            <person name="Daum C."/>
            <person name="Gordon S."/>
            <person name="Gould B."/>
            <person name="Lipzen A."/>
            <person name="Macqueen A."/>
            <person name="Palacio-Mejia J."/>
            <person name="Plott C."/>
            <person name="Shakirov E."/>
            <person name="Shu S."/>
            <person name="Yoshinaga Y."/>
            <person name="Zane M."/>
            <person name="Rokhsar D."/>
            <person name="Grimwood J."/>
            <person name="Schmutz J."/>
            <person name="Juenger T."/>
        </authorList>
    </citation>
    <scope>NUCLEOTIDE SEQUENCE [LARGE SCALE GENOMIC DNA]</scope>
    <source>
        <strain evidence="1">FIL2</strain>
    </source>
</reference>
<evidence type="ECO:0000313" key="1">
    <source>
        <dbReference type="EMBL" id="PVH66449.1"/>
    </source>
</evidence>
<organism evidence="1">
    <name type="scientific">Panicum hallii</name>
    <dbReference type="NCBI Taxonomy" id="206008"/>
    <lineage>
        <taxon>Eukaryota</taxon>
        <taxon>Viridiplantae</taxon>
        <taxon>Streptophyta</taxon>
        <taxon>Embryophyta</taxon>
        <taxon>Tracheophyta</taxon>
        <taxon>Spermatophyta</taxon>
        <taxon>Magnoliopsida</taxon>
        <taxon>Liliopsida</taxon>
        <taxon>Poales</taxon>
        <taxon>Poaceae</taxon>
        <taxon>PACMAD clade</taxon>
        <taxon>Panicoideae</taxon>
        <taxon>Panicodae</taxon>
        <taxon>Paniceae</taxon>
        <taxon>Panicinae</taxon>
        <taxon>Panicum</taxon>
        <taxon>Panicum sect. Panicum</taxon>
    </lineage>
</organism>
<name>A0A2T8KWE2_9POAL</name>
<gene>
    <name evidence="1" type="ORF">PAHAL_1G249500</name>
</gene>
<protein>
    <submittedName>
        <fullName evidence="1">Uncharacterized protein</fullName>
    </submittedName>
</protein>
<dbReference type="AlphaFoldDB" id="A0A2T8KWE2"/>
<accession>A0A2T8KWE2</accession>
<dbReference type="Gramene" id="PVH66449">
    <property type="protein sequence ID" value="PVH66449"/>
    <property type="gene ID" value="PAHAL_1G249500"/>
</dbReference>